<evidence type="ECO:0000313" key="1">
    <source>
        <dbReference type="EMBL" id="KAJ1942452.1"/>
    </source>
</evidence>
<reference evidence="1" key="1">
    <citation type="submission" date="2022-07" db="EMBL/GenBank/DDBJ databases">
        <title>Phylogenomic reconstructions and comparative analyses of Kickxellomycotina fungi.</title>
        <authorList>
            <person name="Reynolds N.K."/>
            <person name="Stajich J.E."/>
            <person name="Barry K."/>
            <person name="Grigoriev I.V."/>
            <person name="Crous P."/>
            <person name="Smith M.E."/>
        </authorList>
    </citation>
    <scope>NUCLEOTIDE SEQUENCE</scope>
    <source>
        <strain evidence="1">NRRL 5244</strain>
    </source>
</reference>
<organism evidence="1 2">
    <name type="scientific">Linderina macrospora</name>
    <dbReference type="NCBI Taxonomy" id="4868"/>
    <lineage>
        <taxon>Eukaryota</taxon>
        <taxon>Fungi</taxon>
        <taxon>Fungi incertae sedis</taxon>
        <taxon>Zoopagomycota</taxon>
        <taxon>Kickxellomycotina</taxon>
        <taxon>Kickxellomycetes</taxon>
        <taxon>Kickxellales</taxon>
        <taxon>Kickxellaceae</taxon>
        <taxon>Linderina</taxon>
    </lineage>
</organism>
<proteinExistence type="predicted"/>
<dbReference type="EMBL" id="JANBPW010001960">
    <property type="protein sequence ID" value="KAJ1942452.1"/>
    <property type="molecule type" value="Genomic_DNA"/>
</dbReference>
<name>A0ACC1J8Y8_9FUNG</name>
<accession>A0ACC1J8Y8</accession>
<gene>
    <name evidence="1" type="primary">UTP4</name>
    <name evidence="1" type="ORF">FBU59_003195</name>
</gene>
<sequence length="698" mass="75678">MATNHAQTQLAVGTEDGHIRIFDIVDDGLAYVRCFDRVKSRILSVAWGADDSTVVTGSADGSVRVWGTDGHVETRMTVPKEGADATLVWAVAVLRDGTIVSGDSRGHVVFWDGAMRVVRQDFKALGADVLSLAADRAGHTVYAAGVDPKITQFRLFAGGAEAARIKSGSAAARKWQLTGFRRYHTHDVRALALETSKAVNLLASGGVDAQVTAARARSFPDRAPQRQPCFPPLGSAVSVASAAGLVLQCQGTQLKIWALGQSEPLAPALAEHMESGQAVHVREPPRDLLRIDVKARTALTCSAISASGKFVLASDAEGPKLFHIAGIAPGCQRVRVRRVRCFPPADFVPADSANRGIIQARFTADESRIVMATADAYVSVVDISKCLDGDVTTLVRLCAHRCTDAETAADSMAQSADGVLTLAGRARKQAGGMAALRTIVHMSVSHDDSFVATADSAGTVAVARLDGSQQTVVPRLGRHGQASVTAVGFSRRGHVMLATSDNRVYAWDVNAQRLTAWSQQFSDEHIPRPFREKTCCVAGFAANASEPDCVYAWAENHITRIDLSQAPGPRETLLNIHKRKQIEHEIIEKVVEEKDVARRRLERQLAKRASKQQNASLEPSMQERAARLEKDWEETVVARLREAGIDVRQPNNFRMTQRYQGLMAADFAADDAMVVVERPWIDVAASLPPAYHRRRFGQ</sequence>
<protein>
    <submittedName>
        <fullName evidence="1">U3 small nucleolar RNA-associated protein</fullName>
    </submittedName>
</protein>
<comment type="caution">
    <text evidence="1">The sequence shown here is derived from an EMBL/GenBank/DDBJ whole genome shotgun (WGS) entry which is preliminary data.</text>
</comment>
<evidence type="ECO:0000313" key="2">
    <source>
        <dbReference type="Proteomes" id="UP001150603"/>
    </source>
</evidence>
<dbReference type="Proteomes" id="UP001150603">
    <property type="component" value="Unassembled WGS sequence"/>
</dbReference>
<keyword evidence="2" id="KW-1185">Reference proteome</keyword>